<protein>
    <submittedName>
        <fullName evidence="2">Uncharacterized protein</fullName>
    </submittedName>
</protein>
<evidence type="ECO:0000313" key="3">
    <source>
        <dbReference type="Proteomes" id="UP001589585"/>
    </source>
</evidence>
<feature type="transmembrane region" description="Helical" evidence="1">
    <location>
        <begin position="37"/>
        <end position="57"/>
    </location>
</feature>
<dbReference type="Proteomes" id="UP001589585">
    <property type="component" value="Unassembled WGS sequence"/>
</dbReference>
<gene>
    <name evidence="2" type="ORF">ACFFU9_04550</name>
</gene>
<keyword evidence="3" id="KW-1185">Reference proteome</keyword>
<keyword evidence="1" id="KW-0812">Transmembrane</keyword>
<keyword evidence="1" id="KW-0472">Membrane</keyword>
<reference evidence="2 3" key="1">
    <citation type="submission" date="2024-09" db="EMBL/GenBank/DDBJ databases">
        <authorList>
            <person name="Sun Q."/>
            <person name="Mori K."/>
        </authorList>
    </citation>
    <scope>NUCLEOTIDE SEQUENCE [LARGE SCALE GENOMIC DNA]</scope>
    <source>
        <strain evidence="2 3">CECT 8622</strain>
    </source>
</reference>
<sequence length="247" mass="27782">MLKIILVAVAVILVTFGLVKLVDKFIPSKFKPILNILLWVLIAFLGYQTYMSIYTPIQFNKLKNKRYVAVIESLKDIRDAQLAYKTVTGQFAGDFNSLITFIDTAEFTITQRKDSSVLDVEMTKRFGGVETYKDIVVIDTLGFVSVKDTLFKNSNRYKTMMNVPIPDKDDAKFEMKAGFINQNEIKIPVFEASVKKSVILHDQDQDLIAQENQVISVDGVNGDALKVGSMTEVNTTGNWPKTYGANE</sequence>
<evidence type="ECO:0000313" key="2">
    <source>
        <dbReference type="EMBL" id="MFB9056005.1"/>
    </source>
</evidence>
<name>A0ABV5F982_9FLAO</name>
<proteinExistence type="predicted"/>
<evidence type="ECO:0000256" key="1">
    <source>
        <dbReference type="SAM" id="Phobius"/>
    </source>
</evidence>
<accession>A0ABV5F982</accession>
<dbReference type="RefSeq" id="WP_379860197.1">
    <property type="nucleotide sequence ID" value="NZ_JBHMFC010000012.1"/>
</dbReference>
<comment type="caution">
    <text evidence="2">The sequence shown here is derived from an EMBL/GenBank/DDBJ whole genome shotgun (WGS) entry which is preliminary data.</text>
</comment>
<dbReference type="EMBL" id="JBHMFC010000012">
    <property type="protein sequence ID" value="MFB9056005.1"/>
    <property type="molecule type" value="Genomic_DNA"/>
</dbReference>
<organism evidence="2 3">
    <name type="scientific">Mariniflexile ostreae</name>
    <dbReference type="NCBI Taxonomy" id="1520892"/>
    <lineage>
        <taxon>Bacteria</taxon>
        <taxon>Pseudomonadati</taxon>
        <taxon>Bacteroidota</taxon>
        <taxon>Flavobacteriia</taxon>
        <taxon>Flavobacteriales</taxon>
        <taxon>Flavobacteriaceae</taxon>
        <taxon>Mariniflexile</taxon>
    </lineage>
</organism>
<keyword evidence="1" id="KW-1133">Transmembrane helix</keyword>